<dbReference type="PROSITE" id="PS50879">
    <property type="entry name" value="RNASE_H_1"/>
    <property type="match status" value="1"/>
</dbReference>
<evidence type="ECO:0000313" key="3">
    <source>
        <dbReference type="Proteomes" id="UP001281410"/>
    </source>
</evidence>
<proteinExistence type="predicted"/>
<evidence type="ECO:0000313" key="2">
    <source>
        <dbReference type="EMBL" id="KAK3210490.1"/>
    </source>
</evidence>
<name>A0AAE0AC36_9ROSI</name>
<sequence>MVKLRVVWWFKHYGKGSKEPVSSLIRNIKEFCVDHKKSEKVKVQEWIPPADNVLKFNVDGSVKGKNGPAGIGGVLRDSRGKILCTFSSYVGIQEPNTTELLAIQKAVDMVMSKPNLGKIRILVVSDSKVAVSWANNVGFGNLKLVNSIYDIRNKIREHGGIEIMYDSRAFNSYADNLAKMASTDTRNVLIRGDN</sequence>
<protein>
    <recommendedName>
        <fullName evidence="1">RNase H type-1 domain-containing protein</fullName>
    </recommendedName>
</protein>
<dbReference type="GO" id="GO:0004523">
    <property type="term" value="F:RNA-DNA hybrid ribonuclease activity"/>
    <property type="evidence" value="ECO:0007669"/>
    <property type="project" value="InterPro"/>
</dbReference>
<reference evidence="2" key="1">
    <citation type="journal article" date="2023" name="Plant J.">
        <title>Genome sequences and population genomics provide insights into the demographic history, inbreeding, and mutation load of two 'living fossil' tree species of Dipteronia.</title>
        <authorList>
            <person name="Feng Y."/>
            <person name="Comes H.P."/>
            <person name="Chen J."/>
            <person name="Zhu S."/>
            <person name="Lu R."/>
            <person name="Zhang X."/>
            <person name="Li P."/>
            <person name="Qiu J."/>
            <person name="Olsen K.M."/>
            <person name="Qiu Y."/>
        </authorList>
    </citation>
    <scope>NUCLEOTIDE SEQUENCE</scope>
    <source>
        <strain evidence="2">NBL</strain>
    </source>
</reference>
<dbReference type="Pfam" id="PF13456">
    <property type="entry name" value="RVT_3"/>
    <property type="match status" value="1"/>
</dbReference>
<dbReference type="GO" id="GO:0003676">
    <property type="term" value="F:nucleic acid binding"/>
    <property type="evidence" value="ECO:0007669"/>
    <property type="project" value="InterPro"/>
</dbReference>
<dbReference type="Proteomes" id="UP001281410">
    <property type="component" value="Unassembled WGS sequence"/>
</dbReference>
<feature type="domain" description="RNase H type-1" evidence="1">
    <location>
        <begin position="50"/>
        <end position="183"/>
    </location>
</feature>
<dbReference type="AlphaFoldDB" id="A0AAE0AC36"/>
<dbReference type="PANTHER" id="PTHR47723">
    <property type="entry name" value="OS05G0353850 PROTEIN"/>
    <property type="match status" value="1"/>
</dbReference>
<accession>A0AAE0AC36</accession>
<organism evidence="2 3">
    <name type="scientific">Dipteronia sinensis</name>
    <dbReference type="NCBI Taxonomy" id="43782"/>
    <lineage>
        <taxon>Eukaryota</taxon>
        <taxon>Viridiplantae</taxon>
        <taxon>Streptophyta</taxon>
        <taxon>Embryophyta</taxon>
        <taxon>Tracheophyta</taxon>
        <taxon>Spermatophyta</taxon>
        <taxon>Magnoliopsida</taxon>
        <taxon>eudicotyledons</taxon>
        <taxon>Gunneridae</taxon>
        <taxon>Pentapetalae</taxon>
        <taxon>rosids</taxon>
        <taxon>malvids</taxon>
        <taxon>Sapindales</taxon>
        <taxon>Sapindaceae</taxon>
        <taxon>Hippocastanoideae</taxon>
        <taxon>Acereae</taxon>
        <taxon>Dipteronia</taxon>
    </lineage>
</organism>
<dbReference type="InterPro" id="IPR012337">
    <property type="entry name" value="RNaseH-like_sf"/>
</dbReference>
<dbReference type="InterPro" id="IPR036397">
    <property type="entry name" value="RNaseH_sf"/>
</dbReference>
<dbReference type="InterPro" id="IPR053151">
    <property type="entry name" value="RNase_H-like"/>
</dbReference>
<dbReference type="CDD" id="cd06222">
    <property type="entry name" value="RNase_H_like"/>
    <property type="match status" value="1"/>
</dbReference>
<evidence type="ECO:0000259" key="1">
    <source>
        <dbReference type="PROSITE" id="PS50879"/>
    </source>
</evidence>
<dbReference type="SUPFAM" id="SSF53098">
    <property type="entry name" value="Ribonuclease H-like"/>
    <property type="match status" value="1"/>
</dbReference>
<comment type="caution">
    <text evidence="2">The sequence shown here is derived from an EMBL/GenBank/DDBJ whole genome shotgun (WGS) entry which is preliminary data.</text>
</comment>
<dbReference type="InterPro" id="IPR044730">
    <property type="entry name" value="RNase_H-like_dom_plant"/>
</dbReference>
<keyword evidence="3" id="KW-1185">Reference proteome</keyword>
<dbReference type="InterPro" id="IPR002156">
    <property type="entry name" value="RNaseH_domain"/>
</dbReference>
<dbReference type="PANTHER" id="PTHR47723:SF22">
    <property type="entry name" value="RNASE H TYPE-1 DOMAIN-CONTAINING PROTEIN"/>
    <property type="match status" value="1"/>
</dbReference>
<dbReference type="EMBL" id="JANJYJ010000005">
    <property type="protein sequence ID" value="KAK3210490.1"/>
    <property type="molecule type" value="Genomic_DNA"/>
</dbReference>
<gene>
    <name evidence="2" type="ORF">Dsin_015196</name>
</gene>
<dbReference type="Gene3D" id="3.30.420.10">
    <property type="entry name" value="Ribonuclease H-like superfamily/Ribonuclease H"/>
    <property type="match status" value="1"/>
</dbReference>